<evidence type="ECO:0000313" key="4">
    <source>
        <dbReference type="Proteomes" id="UP001189429"/>
    </source>
</evidence>
<proteinExistence type="predicted"/>
<organism evidence="3 4">
    <name type="scientific">Prorocentrum cordatum</name>
    <dbReference type="NCBI Taxonomy" id="2364126"/>
    <lineage>
        <taxon>Eukaryota</taxon>
        <taxon>Sar</taxon>
        <taxon>Alveolata</taxon>
        <taxon>Dinophyceae</taxon>
        <taxon>Prorocentrales</taxon>
        <taxon>Prorocentraceae</taxon>
        <taxon>Prorocentrum</taxon>
    </lineage>
</organism>
<feature type="compositionally biased region" description="Basic and acidic residues" evidence="1">
    <location>
        <begin position="622"/>
        <end position="646"/>
    </location>
</feature>
<dbReference type="InterPro" id="IPR001870">
    <property type="entry name" value="B30.2/SPRY"/>
</dbReference>
<feature type="compositionally biased region" description="Acidic residues" evidence="1">
    <location>
        <begin position="457"/>
        <end position="486"/>
    </location>
</feature>
<dbReference type="PROSITE" id="PS50188">
    <property type="entry name" value="B302_SPRY"/>
    <property type="match status" value="1"/>
</dbReference>
<comment type="caution">
    <text evidence="3">The sequence shown here is derived from an EMBL/GenBank/DDBJ whole genome shotgun (WGS) entry which is preliminary data.</text>
</comment>
<feature type="compositionally biased region" description="Basic and acidic residues" evidence="1">
    <location>
        <begin position="429"/>
        <end position="456"/>
    </location>
</feature>
<feature type="region of interest" description="Disordered" evidence="1">
    <location>
        <begin position="1"/>
        <end position="35"/>
    </location>
</feature>
<dbReference type="PANTHER" id="PTHR12381">
    <property type="entry name" value="HETEROGENEOUS NUCLEAR RIBONUCLEOPROTEIN U FAMILY MEMBER"/>
    <property type="match status" value="1"/>
</dbReference>
<evidence type="ECO:0000259" key="2">
    <source>
        <dbReference type="PROSITE" id="PS50188"/>
    </source>
</evidence>
<dbReference type="EMBL" id="CAUYUJ010015649">
    <property type="protein sequence ID" value="CAK0856577.1"/>
    <property type="molecule type" value="Genomic_DNA"/>
</dbReference>
<accession>A0ABN9UCV2</accession>
<evidence type="ECO:0000313" key="3">
    <source>
        <dbReference type="EMBL" id="CAK0856577.1"/>
    </source>
</evidence>
<protein>
    <recommendedName>
        <fullName evidence="2">B30.2/SPRY domain-containing protein</fullName>
    </recommendedName>
</protein>
<gene>
    <name evidence="3" type="ORF">PCOR1329_LOCUS46949</name>
</gene>
<evidence type="ECO:0000256" key="1">
    <source>
        <dbReference type="SAM" id="MobiDB-lite"/>
    </source>
</evidence>
<feature type="region of interest" description="Disordered" evidence="1">
    <location>
        <begin position="612"/>
        <end position="662"/>
    </location>
</feature>
<dbReference type="Pfam" id="PF00622">
    <property type="entry name" value="SPRY"/>
    <property type="match status" value="1"/>
</dbReference>
<dbReference type="SMART" id="SM00449">
    <property type="entry name" value="SPRY"/>
    <property type="match status" value="1"/>
</dbReference>
<name>A0ABN9UCV2_9DINO</name>
<dbReference type="PANTHER" id="PTHR12381:SF56">
    <property type="entry name" value="B30.2_SPRY DOMAIN-CONTAINING PROTEIN-RELATED"/>
    <property type="match status" value="1"/>
</dbReference>
<reference evidence="3" key="1">
    <citation type="submission" date="2023-10" db="EMBL/GenBank/DDBJ databases">
        <authorList>
            <person name="Chen Y."/>
            <person name="Shah S."/>
            <person name="Dougan E. K."/>
            <person name="Thang M."/>
            <person name="Chan C."/>
        </authorList>
    </citation>
    <scope>NUCLEOTIDE SEQUENCE [LARGE SCALE GENOMIC DNA]</scope>
</reference>
<keyword evidence="4" id="KW-1185">Reference proteome</keyword>
<feature type="compositionally biased region" description="Acidic residues" evidence="1">
    <location>
        <begin position="647"/>
        <end position="662"/>
    </location>
</feature>
<dbReference type="Gene3D" id="2.60.120.920">
    <property type="match status" value="1"/>
</dbReference>
<dbReference type="InterPro" id="IPR043136">
    <property type="entry name" value="B30.2/SPRY_sf"/>
</dbReference>
<dbReference type="SUPFAM" id="SSF49899">
    <property type="entry name" value="Concanavalin A-like lectins/glucanases"/>
    <property type="match status" value="1"/>
</dbReference>
<feature type="region of interest" description="Disordered" evidence="1">
    <location>
        <begin position="415"/>
        <end position="489"/>
    </location>
</feature>
<dbReference type="InterPro" id="IPR013320">
    <property type="entry name" value="ConA-like_dom_sf"/>
</dbReference>
<dbReference type="Proteomes" id="UP001189429">
    <property type="component" value="Unassembled WGS sequence"/>
</dbReference>
<sequence length="924" mass="103394">MASPPEKKLKTGEEAKDVEMAEEKEEPGPPKELEVDAKPLKGGAVGAVEFLVPDTTVNVMTSTVGDLLMPLRDNGFQYLLAGARASVGVKAGRYMFEIKIVESFSTKEFSGLLKIGFSSASSSLLLDSDKTSASFDSHGWFYGGATSAKVSQKLHKGDVVACLLNLEKGSPNYNTISLFKNGSRVAQPQALPESLHGKAMFPTVAFKCMTLHTNFGPEPMCPLPFKCHMVGTAPKSDAEVTKHAAMEEGEVLFPVSLPDEGSFDWLDMYLEKNPGCVEISDRAIRDWTEKSWEGWGSSKAKPKTSNDKPEMGFGAWQLDDGHTVKGALTALCALQKRKYVVMEVKANLIEEDRAEALKVFKAANFKTSAAVLVGPPSAEFKKRAQMLTLRQKQEAADKEHHAKFEAAKKKWAFDKKKREMEKARKKAAKDKEKAAKAKAKALEEAKKKAAAAKEGKEVEEEEKKEDEPEEEEPEEEEPEEPEPVEEDPPKMTLTAEEKELPFRPVLVPDLTPSVFNTKFTKFSVPDKAEGFDEIQYEFLKDGAKCKKYVQDWISNRKLTTRVEDIKPSDWFLTSKRLWDKSVLEWQAALSKHKSAIMKKEMDKRAKEMRKKQAAAKAAAAKAKAEADKKSGEDKEEGKEEAAKVVEEPEEEEEEEEEEPEVDFEGIDVFGVDDVKDIGGGLPLYKEFTQDDWVLMSLAFELHMLGHSFKKDCKDEDRPGLHVDHLDFYSKYFKKGFDPASFGKETAREVVELVRDAVLVDGKGVLVNCLSEEMETYQIFVKITEEARRFRLMRIDLGEESAVLKFAAQNGGQQWAHGAKRKRWSSKVSGWVGCRHLAGALETTGAFLYRFRFAICVAGSDAVFLPVPAPFFYGFRLRFQSWSRLCCRFRSPFFCRFHFRGALLRERSKNGLAVSGAQEVQAGHG</sequence>
<dbReference type="InterPro" id="IPR003877">
    <property type="entry name" value="SPRY_dom"/>
</dbReference>
<feature type="domain" description="B30.2/SPRY" evidence="2">
    <location>
        <begin position="13"/>
        <end position="220"/>
    </location>
</feature>